<comment type="caution">
    <text evidence="1">The sequence shown here is derived from an EMBL/GenBank/DDBJ whole genome shotgun (WGS) entry which is preliminary data.</text>
</comment>
<sequence>MTVCENRCYWLAGKVQRCVGLHRSNLQTMRQTRLEKLHLRLGNLHHKPTSELKKTRWTYWCALDYSPAA</sequence>
<dbReference type="Proteomes" id="UP001345963">
    <property type="component" value="Unassembled WGS sequence"/>
</dbReference>
<accession>A0ABU7CGE3</accession>
<protein>
    <submittedName>
        <fullName evidence="1">Uncharacterized protein</fullName>
    </submittedName>
</protein>
<evidence type="ECO:0000313" key="2">
    <source>
        <dbReference type="Proteomes" id="UP001345963"/>
    </source>
</evidence>
<dbReference type="EMBL" id="JAHUTI010089293">
    <property type="protein sequence ID" value="MED6260830.1"/>
    <property type="molecule type" value="Genomic_DNA"/>
</dbReference>
<organism evidence="1 2">
    <name type="scientific">Ataeniobius toweri</name>
    <dbReference type="NCBI Taxonomy" id="208326"/>
    <lineage>
        <taxon>Eukaryota</taxon>
        <taxon>Metazoa</taxon>
        <taxon>Chordata</taxon>
        <taxon>Craniata</taxon>
        <taxon>Vertebrata</taxon>
        <taxon>Euteleostomi</taxon>
        <taxon>Actinopterygii</taxon>
        <taxon>Neopterygii</taxon>
        <taxon>Teleostei</taxon>
        <taxon>Neoteleostei</taxon>
        <taxon>Acanthomorphata</taxon>
        <taxon>Ovalentaria</taxon>
        <taxon>Atherinomorphae</taxon>
        <taxon>Cyprinodontiformes</taxon>
        <taxon>Goodeidae</taxon>
        <taxon>Ataeniobius</taxon>
    </lineage>
</organism>
<reference evidence="1 2" key="1">
    <citation type="submission" date="2021-07" db="EMBL/GenBank/DDBJ databases">
        <authorList>
            <person name="Palmer J.M."/>
        </authorList>
    </citation>
    <scope>NUCLEOTIDE SEQUENCE [LARGE SCALE GENOMIC DNA]</scope>
    <source>
        <strain evidence="1 2">AT_MEX2019</strain>
        <tissue evidence="1">Muscle</tissue>
    </source>
</reference>
<gene>
    <name evidence="1" type="ORF">ATANTOWER_029796</name>
</gene>
<proteinExistence type="predicted"/>
<evidence type="ECO:0000313" key="1">
    <source>
        <dbReference type="EMBL" id="MED6260830.1"/>
    </source>
</evidence>
<name>A0ABU7CGE3_9TELE</name>
<keyword evidence="2" id="KW-1185">Reference proteome</keyword>